<evidence type="ECO:0000313" key="4">
    <source>
        <dbReference type="Proteomes" id="UP000466442"/>
    </source>
</evidence>
<evidence type="ECO:0000256" key="2">
    <source>
        <dbReference type="SAM" id="SignalP"/>
    </source>
</evidence>
<feature type="compositionally biased region" description="Polar residues" evidence="1">
    <location>
        <begin position="72"/>
        <end position="84"/>
    </location>
</feature>
<feature type="signal peptide" evidence="2">
    <location>
        <begin position="1"/>
        <end position="18"/>
    </location>
</feature>
<feature type="chain" id="PRO_5043747470" evidence="2">
    <location>
        <begin position="19"/>
        <end position="125"/>
    </location>
</feature>
<evidence type="ECO:0000313" key="3">
    <source>
        <dbReference type="EMBL" id="KAF6211731.1"/>
    </source>
</evidence>
<proteinExistence type="predicted"/>
<feature type="region of interest" description="Disordered" evidence="1">
    <location>
        <begin position="19"/>
        <end position="125"/>
    </location>
</feature>
<keyword evidence="2" id="KW-0732">Signal</keyword>
<feature type="compositionally biased region" description="Polar residues" evidence="1">
    <location>
        <begin position="110"/>
        <end position="125"/>
    </location>
</feature>
<evidence type="ECO:0000256" key="1">
    <source>
        <dbReference type="SAM" id="MobiDB-lite"/>
    </source>
</evidence>
<dbReference type="EMBL" id="WIXP02000004">
    <property type="protein sequence ID" value="KAF6211731.1"/>
    <property type="molecule type" value="Genomic_DNA"/>
</dbReference>
<feature type="compositionally biased region" description="Basic and acidic residues" evidence="1">
    <location>
        <begin position="61"/>
        <end position="70"/>
    </location>
</feature>
<accession>A0A6A4JS35</accession>
<dbReference type="AlphaFoldDB" id="A0A6A4JS35"/>
<protein>
    <submittedName>
        <fullName evidence="3">Uncharacterized protein</fullName>
    </submittedName>
</protein>
<feature type="compositionally biased region" description="Low complexity" evidence="1">
    <location>
        <begin position="85"/>
        <end position="103"/>
    </location>
</feature>
<organism evidence="3 4">
    <name type="scientific">Apolygus lucorum</name>
    <name type="common">Small green plant bug</name>
    <name type="synonym">Lygocoris lucorum</name>
    <dbReference type="NCBI Taxonomy" id="248454"/>
    <lineage>
        <taxon>Eukaryota</taxon>
        <taxon>Metazoa</taxon>
        <taxon>Ecdysozoa</taxon>
        <taxon>Arthropoda</taxon>
        <taxon>Hexapoda</taxon>
        <taxon>Insecta</taxon>
        <taxon>Pterygota</taxon>
        <taxon>Neoptera</taxon>
        <taxon>Paraneoptera</taxon>
        <taxon>Hemiptera</taxon>
        <taxon>Heteroptera</taxon>
        <taxon>Panheteroptera</taxon>
        <taxon>Cimicomorpha</taxon>
        <taxon>Miridae</taxon>
        <taxon>Mirini</taxon>
        <taxon>Apolygus</taxon>
    </lineage>
</organism>
<reference evidence="3" key="1">
    <citation type="journal article" date="2021" name="Mol. Ecol. Resour.">
        <title>Apolygus lucorum genome provides insights into omnivorousness and mesophyll feeding.</title>
        <authorList>
            <person name="Liu Y."/>
            <person name="Liu H."/>
            <person name="Wang H."/>
            <person name="Huang T."/>
            <person name="Liu B."/>
            <person name="Yang B."/>
            <person name="Yin L."/>
            <person name="Li B."/>
            <person name="Zhang Y."/>
            <person name="Zhang S."/>
            <person name="Jiang F."/>
            <person name="Zhang X."/>
            <person name="Ren Y."/>
            <person name="Wang B."/>
            <person name="Wang S."/>
            <person name="Lu Y."/>
            <person name="Wu K."/>
            <person name="Fan W."/>
            <person name="Wang G."/>
        </authorList>
    </citation>
    <scope>NUCLEOTIDE SEQUENCE</scope>
    <source>
        <strain evidence="3">12Hb</strain>
    </source>
</reference>
<feature type="compositionally biased region" description="Low complexity" evidence="1">
    <location>
        <begin position="32"/>
        <end position="57"/>
    </location>
</feature>
<dbReference type="Proteomes" id="UP000466442">
    <property type="component" value="Unassembled WGS sequence"/>
</dbReference>
<sequence>MKIEGVVLLTVACTLVHAIPRAGDTSQMKNQTSTVTSTVPPSSSGMSPESSSSMSTPNIADQEKQPDKQMETAPTQQETMNNMPESSTTGQESQGTGSQTSTSPEAPGQNMYQMGMSNTNNGTGK</sequence>
<keyword evidence="4" id="KW-1185">Reference proteome</keyword>
<name>A0A6A4JS35_APOLU</name>
<comment type="caution">
    <text evidence="3">The sequence shown here is derived from an EMBL/GenBank/DDBJ whole genome shotgun (WGS) entry which is preliminary data.</text>
</comment>
<gene>
    <name evidence="3" type="ORF">GE061_012246</name>
</gene>